<evidence type="ECO:0000313" key="2">
    <source>
        <dbReference type="EMBL" id="VTU09624.1"/>
    </source>
</evidence>
<name>A0ABY6TM71_9PAST</name>
<dbReference type="RefSeq" id="WP_135711078.1">
    <property type="nucleotide sequence ID" value="NZ_CABFKI010000018.1"/>
</dbReference>
<gene>
    <name evidence="2" type="ORF">SAMEA1410922_02099</name>
</gene>
<keyword evidence="3" id="KW-1185">Reference proteome</keyword>
<sequence length="290" mass="32736">MNKNTITKLAVLLLGFALNMNSQAETVSVMPVQTAVPVEKNLSSSVLLWVRADKPRQDSMQRWQGPHAQIIAANTDLKEYRQIHFAEHNTGLWQAIDGVETHIPTERKIDGVADVTLKGHFSAQGEKQSQLAQADEVNLFKRTILYAAIPENSKQYRVANRDDVVNARSMVFIRKRPNISEQEFQQFINQELAPSLANMGKLKELRTAAYNPWQQSQWNSPNVAHDNAPEVQFHGALILGFADRQAMSVFFQSDELKQLSKRIAVFSSAIHAYDVEKTLVFIDNGRQVNP</sequence>
<dbReference type="GeneID" id="86156462"/>
<dbReference type="EMBL" id="CABFKI010000018">
    <property type="protein sequence ID" value="VTU09624.1"/>
    <property type="molecule type" value="Genomic_DNA"/>
</dbReference>
<feature type="chain" id="PRO_5047194561" evidence="1">
    <location>
        <begin position="25"/>
        <end position="290"/>
    </location>
</feature>
<dbReference type="InterPro" id="IPR011008">
    <property type="entry name" value="Dimeric_a/b-barrel"/>
</dbReference>
<organism evidence="2 3">
    <name type="scientific">Actinobacillus porcinus</name>
    <dbReference type="NCBI Taxonomy" id="51048"/>
    <lineage>
        <taxon>Bacteria</taxon>
        <taxon>Pseudomonadati</taxon>
        <taxon>Pseudomonadota</taxon>
        <taxon>Gammaproteobacteria</taxon>
        <taxon>Pasteurellales</taxon>
        <taxon>Pasteurellaceae</taxon>
        <taxon>Actinobacillus</taxon>
    </lineage>
</organism>
<reference evidence="2 3" key="1">
    <citation type="submission" date="2019-05" db="EMBL/GenBank/DDBJ databases">
        <authorList>
            <consortium name="Pathogen Informatics"/>
        </authorList>
    </citation>
    <scope>NUCLEOTIDE SEQUENCE [LARGE SCALE GENOMIC DNA]</scope>
    <source>
        <strain evidence="2 3">NM319</strain>
    </source>
</reference>
<comment type="caution">
    <text evidence="2">The sequence shown here is derived from an EMBL/GenBank/DDBJ whole genome shotgun (WGS) entry which is preliminary data.</text>
</comment>
<accession>A0ABY6TM71</accession>
<keyword evidence="1" id="KW-0732">Signal</keyword>
<dbReference type="SUPFAM" id="SSF54909">
    <property type="entry name" value="Dimeric alpha+beta barrel"/>
    <property type="match status" value="1"/>
</dbReference>
<evidence type="ECO:0000313" key="3">
    <source>
        <dbReference type="Proteomes" id="UP000308167"/>
    </source>
</evidence>
<protein>
    <submittedName>
        <fullName evidence="2">Strictosidine synthase</fullName>
    </submittedName>
</protein>
<proteinExistence type="predicted"/>
<feature type="signal peptide" evidence="1">
    <location>
        <begin position="1"/>
        <end position="24"/>
    </location>
</feature>
<dbReference type="Gene3D" id="3.30.70.100">
    <property type="match status" value="1"/>
</dbReference>
<dbReference type="Proteomes" id="UP000308167">
    <property type="component" value="Unassembled WGS sequence"/>
</dbReference>
<evidence type="ECO:0000256" key="1">
    <source>
        <dbReference type="SAM" id="SignalP"/>
    </source>
</evidence>